<keyword evidence="5 10" id="KW-0378">Hydrolase</keyword>
<protein>
    <recommendedName>
        <fullName evidence="10">Fanconi-associated nuclease</fullName>
        <ecNumber evidence="10">3.1.4.1</ecNumber>
    </recommendedName>
</protein>
<evidence type="ECO:0000256" key="9">
    <source>
        <dbReference type="PROSITE-ProRule" id="PRU01256"/>
    </source>
</evidence>
<keyword evidence="3 9" id="KW-0227">DNA damage</keyword>
<dbReference type="GO" id="GO:0017108">
    <property type="term" value="F:5'-flap endonuclease activity"/>
    <property type="evidence" value="ECO:0007669"/>
    <property type="project" value="TreeGrafter"/>
</dbReference>
<comment type="function">
    <text evidence="10">Nuclease required for the repair of DNA interstrand cross-links (ICL). Acts as a 5'-3' exonuclease that anchors at a cut end of DNA and cleaves DNA successively at every third nucleotide, allowing to excise an ICL from one strand through flanking incisions.</text>
</comment>
<dbReference type="EMBL" id="JARQWQ010000027">
    <property type="protein sequence ID" value="KAK2562759.1"/>
    <property type="molecule type" value="Genomic_DNA"/>
</dbReference>
<keyword evidence="10" id="KW-0464">Manganese</keyword>
<evidence type="ECO:0000256" key="7">
    <source>
        <dbReference type="ARBA" id="ARBA00022842"/>
    </source>
</evidence>
<keyword evidence="1 10" id="KW-0540">Nuclease</keyword>
<dbReference type="Gene3D" id="3.30.160.60">
    <property type="entry name" value="Classic Zinc Finger"/>
    <property type="match status" value="1"/>
</dbReference>
<dbReference type="Proteomes" id="UP001249851">
    <property type="component" value="Unassembled WGS sequence"/>
</dbReference>
<evidence type="ECO:0000256" key="2">
    <source>
        <dbReference type="ARBA" id="ARBA00022723"/>
    </source>
</evidence>
<keyword evidence="4 9" id="KW-0863">Zinc-finger</keyword>
<dbReference type="AlphaFoldDB" id="A0AAD9V692"/>
<gene>
    <name evidence="13" type="ORF">P5673_013697</name>
</gene>
<feature type="domain" description="UBZ4-type" evidence="12">
    <location>
        <begin position="90"/>
        <end position="118"/>
    </location>
</feature>
<dbReference type="InterPro" id="IPR049126">
    <property type="entry name" value="FAN1-like_TPR"/>
</dbReference>
<dbReference type="GO" id="GO:0036297">
    <property type="term" value="P:interstrand cross-link repair"/>
    <property type="evidence" value="ECO:0007669"/>
    <property type="project" value="InterPro"/>
</dbReference>
<feature type="region of interest" description="Disordered" evidence="11">
    <location>
        <begin position="1"/>
        <end position="30"/>
    </location>
</feature>
<comment type="caution">
    <text evidence="13">The sequence shown here is derived from an EMBL/GenBank/DDBJ whole genome shotgun (WGS) entry which is preliminary data.</text>
</comment>
<feature type="non-terminal residue" evidence="13">
    <location>
        <position position="1"/>
    </location>
</feature>
<dbReference type="SMART" id="SM00990">
    <property type="entry name" value="VRR_NUC"/>
    <property type="match status" value="1"/>
</dbReference>
<dbReference type="InterPro" id="IPR049125">
    <property type="entry name" value="FAN1-like_WH"/>
</dbReference>
<evidence type="ECO:0000256" key="3">
    <source>
        <dbReference type="ARBA" id="ARBA00022763"/>
    </source>
</evidence>
<keyword evidence="2 10" id="KW-0479">Metal-binding</keyword>
<dbReference type="GO" id="GO:0005634">
    <property type="term" value="C:nucleus"/>
    <property type="evidence" value="ECO:0007669"/>
    <property type="project" value="UniProtKB-SubCell"/>
</dbReference>
<evidence type="ECO:0000256" key="11">
    <source>
        <dbReference type="SAM" id="MobiDB-lite"/>
    </source>
</evidence>
<dbReference type="GO" id="GO:0008409">
    <property type="term" value="F:5'-3' exonuclease activity"/>
    <property type="evidence" value="ECO:0007669"/>
    <property type="project" value="TreeGrafter"/>
</dbReference>
<keyword evidence="14" id="KW-1185">Reference proteome</keyword>
<comment type="similarity">
    <text evidence="10">Belongs to the FAN1 family.</text>
</comment>
<dbReference type="PROSITE" id="PS51908">
    <property type="entry name" value="ZF_UBZ4"/>
    <property type="match status" value="1"/>
</dbReference>
<keyword evidence="8 9" id="KW-0234">DNA repair</keyword>
<name>A0AAD9V692_ACRCE</name>
<comment type="subcellular location">
    <subcellularLocation>
        <location evidence="10">Nucleus</location>
    </subcellularLocation>
</comment>
<dbReference type="EC" id="3.1.4.1" evidence="10"/>
<dbReference type="InterPro" id="IPR033315">
    <property type="entry name" value="Fan1-like"/>
</dbReference>
<evidence type="ECO:0000256" key="1">
    <source>
        <dbReference type="ARBA" id="ARBA00022722"/>
    </source>
</evidence>
<evidence type="ECO:0000259" key="12">
    <source>
        <dbReference type="PROSITE" id="PS51908"/>
    </source>
</evidence>
<accession>A0AAD9V692</accession>
<comment type="catalytic activity">
    <reaction evidence="10">
        <text>Hydrolytically removes 5'-nucleotides successively from the 3'-hydroxy termini of 3'-hydroxy-terminated oligonucleotides.</text>
        <dbReference type="EC" id="3.1.4.1"/>
    </reaction>
</comment>
<evidence type="ECO:0000256" key="5">
    <source>
        <dbReference type="ARBA" id="ARBA00022801"/>
    </source>
</evidence>
<dbReference type="PANTHER" id="PTHR15749:SF4">
    <property type="entry name" value="FANCONI-ASSOCIATED NUCLEASE 1"/>
    <property type="match status" value="1"/>
</dbReference>
<dbReference type="InterPro" id="IPR006642">
    <property type="entry name" value="Rad18_UBZ4"/>
</dbReference>
<feature type="region of interest" description="Disordered" evidence="11">
    <location>
        <begin position="111"/>
        <end position="154"/>
    </location>
</feature>
<dbReference type="PANTHER" id="PTHR15749">
    <property type="entry name" value="FANCONI-ASSOCIATED NUCLEASE 1"/>
    <property type="match status" value="1"/>
</dbReference>
<dbReference type="Pfam" id="PF08774">
    <property type="entry name" value="VRR_NUC"/>
    <property type="match status" value="1"/>
</dbReference>
<proteinExistence type="inferred from homology"/>
<evidence type="ECO:0000256" key="10">
    <source>
        <dbReference type="RuleBase" id="RU365033"/>
    </source>
</evidence>
<dbReference type="Pfam" id="PF21170">
    <property type="entry name" value="FAN1_TPR"/>
    <property type="match status" value="1"/>
</dbReference>
<feature type="compositionally biased region" description="Polar residues" evidence="11">
    <location>
        <begin position="124"/>
        <end position="135"/>
    </location>
</feature>
<keyword evidence="6" id="KW-0862">Zinc</keyword>
<dbReference type="InterPro" id="IPR014883">
    <property type="entry name" value="VRR_NUC"/>
</dbReference>
<feature type="compositionally biased region" description="Basic and acidic residues" evidence="11">
    <location>
        <begin position="111"/>
        <end position="123"/>
    </location>
</feature>
<organism evidence="13 14">
    <name type="scientific">Acropora cervicornis</name>
    <name type="common">Staghorn coral</name>
    <dbReference type="NCBI Taxonomy" id="6130"/>
    <lineage>
        <taxon>Eukaryota</taxon>
        <taxon>Metazoa</taxon>
        <taxon>Cnidaria</taxon>
        <taxon>Anthozoa</taxon>
        <taxon>Hexacorallia</taxon>
        <taxon>Scleractinia</taxon>
        <taxon>Astrocoeniina</taxon>
        <taxon>Acroporidae</taxon>
        <taxon>Acropora</taxon>
    </lineage>
</organism>
<sequence length="885" mass="100444">METGKGSRLSLSRKRKKGSEDGLSGSFVHTPNKSELACQIKEENTETVSITSSYEKNPKAAIILERREENSRDTKKSIAAWLTKSHKPRTVSCPVCDKLVLLSTINRHLDSNCESDTSRKSQEDSNQNSRSSKVNETQKGDKDNSLGLPSKENEMELKECKVNGRLTQTNESLFPSKNVINVGNGFNVDFPCAKVRTRGEHSNKSVKRLKNDGHSSFEEIFEEDFQGSLTDTTKGDCSVAELSSKGKTAEFVIADEESEMEETNMQTNPGLHKVQDLSKDATNSDKSKDDNEEHNEKKLEAQVGELQNNYEPYYLANFKLVLSNVMSNEDDRQLFNEQDNEVIDQFNAMSSEEQKLYIRLFQRKRGWFRCAKLDYPKICKDLKPVTDLLIEKGFLQDENQLINLQEALNLIAAPELKLLVKSLHISPGKKGGTKEELIETIVNLAENQKTIFGSFRSVVLKRTRQVLGSCVRVAPFPREVFSRVLLLFTMNVIPDDEDTTSNGQAQQLSTLFLANIGKIVYPSYLIDRPTPVLHSRESLIAFTDAFQQKHEMYMALESNNFELAYGFYPEACKKFNEVLIKLKNNQPEQAVAAAQLPEHLRCFSAEWAITKMCYFGVEVMQKWRQYEGAVDQLEKLLEQDVFCFESRGRWYDRLALNLHQHLKRPEKITISGTRCAELGVFIAPEISQDGVVNHDTKTFCAVEEYALSYYRQHGFDQGIHGEGSTFSSLFCLFMWDIIFTSGIPDVFRSPFQAAPLDMCFDSFYANRKEISDRRLEEIMRASVQKLHEILLASWNSNYGLVCAGLSWERFRDVEQAKQLVACLGGAILSGIFTRFVQGYRYFRSGLPDLVIAEVKGPGDKLSTKQQIWLEVLESLGANVEVCYVT</sequence>
<dbReference type="GO" id="GO:0004528">
    <property type="term" value="F:phosphodiesterase I activity"/>
    <property type="evidence" value="ECO:0007669"/>
    <property type="project" value="UniProtKB-EC"/>
</dbReference>
<dbReference type="SMART" id="SM00734">
    <property type="entry name" value="ZnF_Rad18"/>
    <property type="match status" value="1"/>
</dbReference>
<dbReference type="GO" id="GO:0008270">
    <property type="term" value="F:zinc ion binding"/>
    <property type="evidence" value="ECO:0007669"/>
    <property type="project" value="UniProtKB-KW"/>
</dbReference>
<evidence type="ECO:0000256" key="4">
    <source>
        <dbReference type="ARBA" id="ARBA00022771"/>
    </source>
</evidence>
<evidence type="ECO:0000313" key="14">
    <source>
        <dbReference type="Proteomes" id="UP001249851"/>
    </source>
</evidence>
<keyword evidence="7 10" id="KW-0460">Magnesium</keyword>
<keyword evidence="10" id="KW-0539">Nucleus</keyword>
<dbReference type="GO" id="GO:0070336">
    <property type="term" value="F:flap-structured DNA binding"/>
    <property type="evidence" value="ECO:0007669"/>
    <property type="project" value="TreeGrafter"/>
</dbReference>
<comment type="cofactor">
    <cofactor evidence="10">
        <name>Mg(2+)</name>
        <dbReference type="ChEBI" id="CHEBI:18420"/>
    </cofactor>
    <cofactor evidence="10">
        <name>Mn(2+)</name>
        <dbReference type="ChEBI" id="CHEBI:29035"/>
    </cofactor>
</comment>
<reference evidence="13" key="1">
    <citation type="journal article" date="2023" name="G3 (Bethesda)">
        <title>Whole genome assembly and annotation of the endangered Caribbean coral Acropora cervicornis.</title>
        <authorList>
            <person name="Selwyn J.D."/>
            <person name="Vollmer S.V."/>
        </authorList>
    </citation>
    <scope>NUCLEOTIDE SEQUENCE</scope>
    <source>
        <strain evidence="13">K2</strain>
    </source>
</reference>
<feature type="compositionally biased region" description="Basic and acidic residues" evidence="11">
    <location>
        <begin position="273"/>
        <end position="296"/>
    </location>
</feature>
<reference evidence="13" key="2">
    <citation type="journal article" date="2023" name="Science">
        <title>Genomic signatures of disease resistance in endangered staghorn corals.</title>
        <authorList>
            <person name="Vollmer S.V."/>
            <person name="Selwyn J.D."/>
            <person name="Despard B.A."/>
            <person name="Roesel C.L."/>
        </authorList>
    </citation>
    <scope>NUCLEOTIDE SEQUENCE</scope>
    <source>
        <strain evidence="13">K2</strain>
    </source>
</reference>
<evidence type="ECO:0000256" key="8">
    <source>
        <dbReference type="ARBA" id="ARBA00023204"/>
    </source>
</evidence>
<evidence type="ECO:0000313" key="13">
    <source>
        <dbReference type="EMBL" id="KAK2562759.1"/>
    </source>
</evidence>
<feature type="region of interest" description="Disordered" evidence="11">
    <location>
        <begin position="259"/>
        <end position="296"/>
    </location>
</feature>
<evidence type="ECO:0000256" key="6">
    <source>
        <dbReference type="ARBA" id="ARBA00022833"/>
    </source>
</evidence>
<dbReference type="CDD" id="cd22326">
    <property type="entry name" value="FAN1-like"/>
    <property type="match status" value="1"/>
</dbReference>
<dbReference type="Pfam" id="PF21315">
    <property type="entry name" value="FAN1_HTH"/>
    <property type="match status" value="1"/>
</dbReference>
<dbReference type="InterPro" id="IPR049132">
    <property type="entry name" value="FAN1-like_euk"/>
</dbReference>